<protein>
    <submittedName>
        <fullName evidence="1">HAD-IIB family hydrolase</fullName>
    </submittedName>
</protein>
<dbReference type="SUPFAM" id="SSF56784">
    <property type="entry name" value="HAD-like"/>
    <property type="match status" value="1"/>
</dbReference>
<dbReference type="NCBIfam" id="TIGR01484">
    <property type="entry name" value="HAD-SF-IIB"/>
    <property type="match status" value="1"/>
</dbReference>
<dbReference type="Proteomes" id="UP000637359">
    <property type="component" value="Unassembled WGS sequence"/>
</dbReference>
<dbReference type="GO" id="GO:0016791">
    <property type="term" value="F:phosphatase activity"/>
    <property type="evidence" value="ECO:0007669"/>
    <property type="project" value="TreeGrafter"/>
</dbReference>
<dbReference type="InterPro" id="IPR006379">
    <property type="entry name" value="HAD-SF_hydro_IIB"/>
</dbReference>
<name>A0A923L4P5_9BACI</name>
<sequence>MFSSSTRKHDVDDGFDLELIKTFPLEYGHKHFKQIEDLIKDETNTIQKFFGITLDVHQKERIETFLHKLDDISIASTSLYFDIMHRHASKGNALSYMATYFEIPLEDTVAIGDESNDISMFQTAGLAVAMGNASDEVKKHSDVITLTNDENGVAFALNKYVLGN</sequence>
<proteinExistence type="predicted"/>
<dbReference type="InterPro" id="IPR036412">
    <property type="entry name" value="HAD-like_sf"/>
</dbReference>
<gene>
    <name evidence="1" type="ORF">H8S33_06215</name>
</gene>
<evidence type="ECO:0000313" key="2">
    <source>
        <dbReference type="Proteomes" id="UP000637359"/>
    </source>
</evidence>
<dbReference type="PANTHER" id="PTHR10000">
    <property type="entry name" value="PHOSPHOSERINE PHOSPHATASE"/>
    <property type="match status" value="1"/>
</dbReference>
<dbReference type="PANTHER" id="PTHR10000:SF55">
    <property type="entry name" value="5-AMINO-6-(5-PHOSPHO-D-RIBITYLAMINO)URACIL PHOSPHATASE YCSE"/>
    <property type="match status" value="1"/>
</dbReference>
<dbReference type="AlphaFoldDB" id="A0A923L4P5"/>
<dbReference type="InterPro" id="IPR023214">
    <property type="entry name" value="HAD_sf"/>
</dbReference>
<dbReference type="Gene3D" id="3.40.50.1000">
    <property type="entry name" value="HAD superfamily/HAD-like"/>
    <property type="match status" value="1"/>
</dbReference>
<keyword evidence="2" id="KW-1185">Reference proteome</keyword>
<dbReference type="GO" id="GO:0000287">
    <property type="term" value="F:magnesium ion binding"/>
    <property type="evidence" value="ECO:0007669"/>
    <property type="project" value="TreeGrafter"/>
</dbReference>
<keyword evidence="1" id="KW-0378">Hydrolase</keyword>
<reference evidence="1" key="1">
    <citation type="submission" date="2020-08" db="EMBL/GenBank/DDBJ databases">
        <title>Genome public.</title>
        <authorList>
            <person name="Liu C."/>
            <person name="Sun Q."/>
        </authorList>
    </citation>
    <scope>NUCLEOTIDE SEQUENCE</scope>
    <source>
        <strain evidence="1">BX22</strain>
    </source>
</reference>
<dbReference type="Pfam" id="PF08282">
    <property type="entry name" value="Hydrolase_3"/>
    <property type="match status" value="1"/>
</dbReference>
<organism evidence="1 2">
    <name type="scientific">Ornithinibacillus hominis</name>
    <dbReference type="NCBI Taxonomy" id="2763055"/>
    <lineage>
        <taxon>Bacteria</taxon>
        <taxon>Bacillati</taxon>
        <taxon>Bacillota</taxon>
        <taxon>Bacilli</taxon>
        <taxon>Bacillales</taxon>
        <taxon>Bacillaceae</taxon>
        <taxon>Ornithinibacillus</taxon>
    </lineage>
</organism>
<evidence type="ECO:0000313" key="1">
    <source>
        <dbReference type="EMBL" id="MBC5636419.1"/>
    </source>
</evidence>
<dbReference type="GO" id="GO:0005829">
    <property type="term" value="C:cytosol"/>
    <property type="evidence" value="ECO:0007669"/>
    <property type="project" value="TreeGrafter"/>
</dbReference>
<dbReference type="EMBL" id="JACOOL010000004">
    <property type="protein sequence ID" value="MBC5636419.1"/>
    <property type="molecule type" value="Genomic_DNA"/>
</dbReference>
<accession>A0A923L4P5</accession>
<dbReference type="Gene3D" id="3.30.1240.10">
    <property type="match status" value="1"/>
</dbReference>
<comment type="caution">
    <text evidence="1">The sequence shown here is derived from an EMBL/GenBank/DDBJ whole genome shotgun (WGS) entry which is preliminary data.</text>
</comment>